<dbReference type="RefSeq" id="WP_202248623.1">
    <property type="nucleotide sequence ID" value="NZ_JAESJJ010000008.1"/>
</dbReference>
<comment type="similarity">
    <text evidence="1">Belongs to the four-carbon acid sugar kinase family.</text>
</comment>
<keyword evidence="3" id="KW-0547">Nucleotide-binding</keyword>
<evidence type="ECO:0008006" key="11">
    <source>
        <dbReference type="Google" id="ProtNLM"/>
    </source>
</evidence>
<evidence type="ECO:0000256" key="1">
    <source>
        <dbReference type="ARBA" id="ARBA00005715"/>
    </source>
</evidence>
<evidence type="ECO:0000259" key="7">
    <source>
        <dbReference type="Pfam" id="PF07005"/>
    </source>
</evidence>
<proteinExistence type="inferred from homology"/>
<name>A0ABS1RRY2_RHOSU</name>
<dbReference type="Gene3D" id="3.40.980.20">
    <property type="entry name" value="Four-carbon acid sugar kinase, nucleotide binding domain"/>
    <property type="match status" value="1"/>
</dbReference>
<dbReference type="Proteomes" id="UP000604473">
    <property type="component" value="Unassembled WGS sequence"/>
</dbReference>
<evidence type="ECO:0000256" key="4">
    <source>
        <dbReference type="ARBA" id="ARBA00022777"/>
    </source>
</evidence>
<evidence type="ECO:0000256" key="6">
    <source>
        <dbReference type="ARBA" id="ARBA00023277"/>
    </source>
</evidence>
<dbReference type="InterPro" id="IPR037051">
    <property type="entry name" value="4-carb_acid_sugar_kinase_N_sf"/>
</dbReference>
<keyword evidence="10" id="KW-1185">Reference proteome</keyword>
<evidence type="ECO:0000256" key="3">
    <source>
        <dbReference type="ARBA" id="ARBA00022741"/>
    </source>
</evidence>
<feature type="domain" description="Four-carbon acid sugar kinase N-terminal" evidence="7">
    <location>
        <begin position="6"/>
        <end position="131"/>
    </location>
</feature>
<dbReference type="Pfam" id="PF07005">
    <property type="entry name" value="SBD_N"/>
    <property type="match status" value="1"/>
</dbReference>
<dbReference type="Pfam" id="PF17042">
    <property type="entry name" value="NBD_C"/>
    <property type="match status" value="1"/>
</dbReference>
<dbReference type="InterPro" id="IPR042213">
    <property type="entry name" value="NBD_C_sf"/>
</dbReference>
<dbReference type="SUPFAM" id="SSF142764">
    <property type="entry name" value="YgbK-like"/>
    <property type="match status" value="1"/>
</dbReference>
<feature type="domain" description="Four-carbon acid sugar kinase nucleotide binding" evidence="8">
    <location>
        <begin position="256"/>
        <end position="334"/>
    </location>
</feature>
<gene>
    <name evidence="9" type="ORF">JMM60_08420</name>
</gene>
<keyword evidence="5" id="KW-0067">ATP-binding</keyword>
<dbReference type="Gene3D" id="3.40.50.10840">
    <property type="entry name" value="Putative sugar-binding, N-terminal domain"/>
    <property type="match status" value="1"/>
</dbReference>
<reference evidence="9 10" key="1">
    <citation type="submission" date="2021-01" db="EMBL/GenBank/DDBJ databases">
        <title>Draft genomes of Rhodovulum sulfidophilum.</title>
        <authorList>
            <person name="Guzman M.S."/>
        </authorList>
    </citation>
    <scope>NUCLEOTIDE SEQUENCE [LARGE SCALE GENOMIC DNA]</scope>
    <source>
        <strain evidence="9 10">AB35</strain>
    </source>
</reference>
<sequence length="357" mass="37005">MTPPRLLIVADDLTGALDSAGEAASLGIGTRVFLSPAALAAARECTLPPVVAVTTGSRDGTVAAAAAAMHNVCACLSWLRPERVMKKVDSRLKGHVAVECAILADALHRRKIIAAPALPDMGRVQRHGRLTGAGIETPLDIAARFSGLSPHVPDITDAAQMKEAAELDGLPVGARSLAAALVAQLWPDATRQGTPPLPGPAVLAIGSRDPITLAQVERLDLPLYLAPDGRLPLDPPRPPCVMQMVSGGMDRSAAEAGADFAEGLTKMIMRDPVGTLIACGGETAAAILARLGVDRAEVFGLALPGIAVVRAALPGSRVLTIVTKSGGFGAADMLAQLVNLVDNRPTPTEVRKYRTRE</sequence>
<dbReference type="InterPro" id="IPR031475">
    <property type="entry name" value="NBD_C"/>
</dbReference>
<evidence type="ECO:0000256" key="5">
    <source>
        <dbReference type="ARBA" id="ARBA00022840"/>
    </source>
</evidence>
<organism evidence="9 10">
    <name type="scientific">Rhodovulum sulfidophilum</name>
    <name type="common">Rhodobacter sulfidophilus</name>
    <dbReference type="NCBI Taxonomy" id="35806"/>
    <lineage>
        <taxon>Bacteria</taxon>
        <taxon>Pseudomonadati</taxon>
        <taxon>Pseudomonadota</taxon>
        <taxon>Alphaproteobacteria</taxon>
        <taxon>Rhodobacterales</taxon>
        <taxon>Paracoccaceae</taxon>
        <taxon>Rhodovulum</taxon>
    </lineage>
</organism>
<evidence type="ECO:0000313" key="10">
    <source>
        <dbReference type="Proteomes" id="UP000604473"/>
    </source>
</evidence>
<protein>
    <recommendedName>
        <fullName evidence="11">Four-carbon acid sugar kinase family protein</fullName>
    </recommendedName>
</protein>
<dbReference type="InterPro" id="IPR010737">
    <property type="entry name" value="4-carb_acid_sugar_kinase_N"/>
</dbReference>
<evidence type="ECO:0000256" key="2">
    <source>
        <dbReference type="ARBA" id="ARBA00022679"/>
    </source>
</evidence>
<keyword evidence="6" id="KW-0119">Carbohydrate metabolism</keyword>
<keyword evidence="2" id="KW-0808">Transferase</keyword>
<evidence type="ECO:0000259" key="8">
    <source>
        <dbReference type="Pfam" id="PF17042"/>
    </source>
</evidence>
<accession>A0ABS1RRY2</accession>
<dbReference type="EMBL" id="JAESJJ010000008">
    <property type="protein sequence ID" value="MBL3608822.1"/>
    <property type="molecule type" value="Genomic_DNA"/>
</dbReference>
<comment type="caution">
    <text evidence="9">The sequence shown here is derived from an EMBL/GenBank/DDBJ whole genome shotgun (WGS) entry which is preliminary data.</text>
</comment>
<evidence type="ECO:0000313" key="9">
    <source>
        <dbReference type="EMBL" id="MBL3608822.1"/>
    </source>
</evidence>
<keyword evidence="4" id="KW-0418">Kinase</keyword>